<keyword evidence="1 2" id="KW-0456">Lyase</keyword>
<dbReference type="RefSeq" id="WP_068802500.1">
    <property type="nucleotide sequence ID" value="NZ_CP014671.1"/>
</dbReference>
<proteinExistence type="inferred from homology"/>
<feature type="active site" description="Proton donor/acceptor" evidence="3">
    <location>
        <position position="148"/>
    </location>
</feature>
<feature type="active site" description="Schiff-base intermediate with substrate" evidence="3">
    <location>
        <position position="175"/>
    </location>
</feature>
<dbReference type="InterPro" id="IPR013785">
    <property type="entry name" value="Aldolase_TIM"/>
</dbReference>
<keyword evidence="5" id="KW-1185">Reference proteome</keyword>
<dbReference type="PIRSF" id="PIRSF001365">
    <property type="entry name" value="DHDPS"/>
    <property type="match status" value="1"/>
</dbReference>
<evidence type="ECO:0000256" key="1">
    <source>
        <dbReference type="ARBA" id="ARBA00023239"/>
    </source>
</evidence>
<gene>
    <name evidence="4" type="ORF">PG2T_01475</name>
</gene>
<dbReference type="Pfam" id="PF00701">
    <property type="entry name" value="DHDPS"/>
    <property type="match status" value="1"/>
</dbReference>
<dbReference type="AlphaFoldDB" id="A0A1B1YQD2"/>
<evidence type="ECO:0000256" key="3">
    <source>
        <dbReference type="PIRSR" id="PIRSR001365-1"/>
    </source>
</evidence>
<dbReference type="KEGG" id="gbi:PG2T_01475"/>
<reference evidence="5" key="1">
    <citation type="submission" date="2016-03" db="EMBL/GenBank/DDBJ databases">
        <title>Complete genome sequence of Solimmundus cernigliae, representing a novel lineage of polycyclic aromatic hydrocarbon degraders within the Gammaproteobacteria.</title>
        <authorList>
            <person name="Singleton D.R."/>
            <person name="Dickey A.N."/>
            <person name="Scholl E.H."/>
            <person name="Wright F.A."/>
            <person name="Aitken M.D."/>
        </authorList>
    </citation>
    <scope>NUCLEOTIDE SEQUENCE [LARGE SCALE GENOMIC DNA]</scope>
    <source>
        <strain evidence="5">TR3.2</strain>
    </source>
</reference>
<dbReference type="CDD" id="cd00408">
    <property type="entry name" value="DHDPS-like"/>
    <property type="match status" value="1"/>
</dbReference>
<dbReference type="Gene3D" id="3.20.20.70">
    <property type="entry name" value="Aldolase class I"/>
    <property type="match status" value="1"/>
</dbReference>
<dbReference type="PANTHER" id="PTHR12128:SF51">
    <property type="entry name" value="BLL4205 PROTEIN"/>
    <property type="match status" value="1"/>
</dbReference>
<name>A0A1B1YQD2_9GAMM</name>
<organism evidence="4 5">
    <name type="scientific">Immundisolibacter cernigliae</name>
    <dbReference type="NCBI Taxonomy" id="1810504"/>
    <lineage>
        <taxon>Bacteria</taxon>
        <taxon>Pseudomonadati</taxon>
        <taxon>Pseudomonadota</taxon>
        <taxon>Gammaproteobacteria</taxon>
        <taxon>Immundisolibacterales</taxon>
        <taxon>Immundisolibacteraceae</taxon>
        <taxon>Immundisolibacter</taxon>
    </lineage>
</organism>
<evidence type="ECO:0000313" key="5">
    <source>
        <dbReference type="Proteomes" id="UP000092952"/>
    </source>
</evidence>
<dbReference type="InterPro" id="IPR002220">
    <property type="entry name" value="DapA-like"/>
</dbReference>
<dbReference type="PANTHER" id="PTHR12128">
    <property type="entry name" value="DIHYDRODIPICOLINATE SYNTHASE"/>
    <property type="match status" value="1"/>
</dbReference>
<dbReference type="SMART" id="SM01130">
    <property type="entry name" value="DHDPS"/>
    <property type="match status" value="1"/>
</dbReference>
<dbReference type="OrthoDB" id="9778880at2"/>
<evidence type="ECO:0000313" key="4">
    <source>
        <dbReference type="EMBL" id="ANX02988.1"/>
    </source>
</evidence>
<protein>
    <submittedName>
        <fullName evidence="4">Dihydrodipicolinate synthase family protein</fullName>
    </submittedName>
</protein>
<dbReference type="GO" id="GO:0008840">
    <property type="term" value="F:4-hydroxy-tetrahydrodipicolinate synthase activity"/>
    <property type="evidence" value="ECO:0007669"/>
    <property type="project" value="TreeGrafter"/>
</dbReference>
<comment type="similarity">
    <text evidence="2">Belongs to the DapA family.</text>
</comment>
<dbReference type="Proteomes" id="UP000092952">
    <property type="component" value="Chromosome"/>
</dbReference>
<accession>A0A1B1YQD2</accession>
<dbReference type="SUPFAM" id="SSF51569">
    <property type="entry name" value="Aldolase"/>
    <property type="match status" value="1"/>
</dbReference>
<dbReference type="EMBL" id="CP014671">
    <property type="protein sequence ID" value="ANX02988.1"/>
    <property type="molecule type" value="Genomic_DNA"/>
</dbReference>
<dbReference type="STRING" id="1810504.PG2T_01475"/>
<dbReference type="InParanoid" id="A0A1B1YQD2"/>
<evidence type="ECO:0000256" key="2">
    <source>
        <dbReference type="PIRNR" id="PIRNR001365"/>
    </source>
</evidence>
<sequence length="321" mass="36555">MPDYSRKDAKAWATETIKGFYMCPISPVGNDFQFDYPKLRENIDKFIDMGVEGLVVGGFIAECWNVTLGEWLKYHQVVAEAARGKIPLWTIILDPSVHQAIEKMNYVEKLGFEGAEVINPVVQLRTDDEIFDWFKYLTDRTDLAVCLYRTPVSGKVLGFDLMRRLADLDTVVAVKQGHLIRAETLKLRHDLRKDFIVSDPLESVFLEDLRLGGQVVWGELSYILYGKLRPLVKQYRALAAEGKWEEARAVSDKLNPVRDFYGDVFLWTVVQTATYASALAGIKVWFEELGLNAGRIMPPVREASDAFKDKIRSKLRELGVV</sequence>